<protein>
    <recommendedName>
        <fullName evidence="1">DUF4123 domain-containing protein</fullName>
    </recommendedName>
</protein>
<dbReference type="STRING" id="197479.BFW38_05815"/>
<dbReference type="Pfam" id="PF13503">
    <property type="entry name" value="DUF4123"/>
    <property type="match status" value="1"/>
</dbReference>
<proteinExistence type="predicted"/>
<dbReference type="Proteomes" id="UP000094291">
    <property type="component" value="Unassembled WGS sequence"/>
</dbReference>
<dbReference type="AlphaFoldDB" id="A0A1E2V825"/>
<reference evidence="2 3" key="1">
    <citation type="submission" date="2016-08" db="EMBL/GenBank/DDBJ databases">
        <authorList>
            <person name="Seilhamer J.J."/>
        </authorList>
    </citation>
    <scope>NUCLEOTIDE SEQUENCE [LARGE SCALE GENOMIC DNA]</scope>
    <source>
        <strain evidence="2 3">PH27A</strain>
    </source>
</reference>
<dbReference type="InterPro" id="IPR025391">
    <property type="entry name" value="DUF4123"/>
</dbReference>
<name>A0A1E2V825_9GAMM</name>
<accession>A0A1E2V825</accession>
<feature type="domain" description="DUF4123" evidence="1">
    <location>
        <begin position="60"/>
        <end position="121"/>
    </location>
</feature>
<dbReference type="EMBL" id="MDTQ01000001">
    <property type="protein sequence ID" value="ODC03131.1"/>
    <property type="molecule type" value="Genomic_DNA"/>
</dbReference>
<evidence type="ECO:0000313" key="3">
    <source>
        <dbReference type="Proteomes" id="UP000094291"/>
    </source>
</evidence>
<sequence length="263" mass="30278">MIDPLAGEVPGQVPDRGCGWLKNPFFSRPQQEQLRLQSLPEGRDEARHGLNAQMSLRAKSLQVGHPLCGWIVSQRNPQAVAYYFSRQLKQINEVGDSVLLRFYDPRVMIRLLDILDHRQLSYLLGPIEYWCFQDYSGVLHLINPHQEQRAPGPIRLTTEQWKAIRRIELVNHCLQGWCEAGQPYDLRLHTKVDHLITAAQEFEITDSSQVSAFVMDGLLVGSQFYRHPIMHALLKQISKSQSYIQLTRQLDESAWQLIAKGQE</sequence>
<organism evidence="2 3">
    <name type="scientific">Terasakiispira papahanaumokuakeensis</name>
    <dbReference type="NCBI Taxonomy" id="197479"/>
    <lineage>
        <taxon>Bacteria</taxon>
        <taxon>Pseudomonadati</taxon>
        <taxon>Pseudomonadota</taxon>
        <taxon>Gammaproteobacteria</taxon>
        <taxon>Oceanospirillales</taxon>
        <taxon>Terasakiispira</taxon>
    </lineage>
</organism>
<evidence type="ECO:0000313" key="2">
    <source>
        <dbReference type="EMBL" id="ODC03131.1"/>
    </source>
</evidence>
<keyword evidence="3" id="KW-1185">Reference proteome</keyword>
<comment type="caution">
    <text evidence="2">The sequence shown here is derived from an EMBL/GenBank/DDBJ whole genome shotgun (WGS) entry which is preliminary data.</text>
</comment>
<gene>
    <name evidence="2" type="ORF">BFW38_05815</name>
</gene>
<evidence type="ECO:0000259" key="1">
    <source>
        <dbReference type="Pfam" id="PF13503"/>
    </source>
</evidence>